<reference evidence="1 2" key="2">
    <citation type="submission" date="2014-03" db="EMBL/GenBank/DDBJ databases">
        <title>The Genome Sequence of Anncaliia algerae insect isolate PRA339.</title>
        <authorList>
            <consortium name="The Broad Institute Genome Sequencing Platform"/>
            <consortium name="The Broad Institute Genome Sequencing Center for Infectious Disease"/>
            <person name="Cuomo C."/>
            <person name="Becnel J."/>
            <person name="Sanscrainte N."/>
            <person name="Walker B."/>
            <person name="Young S.K."/>
            <person name="Zeng Q."/>
            <person name="Gargeya S."/>
            <person name="Fitzgerald M."/>
            <person name="Haas B."/>
            <person name="Abouelleil A."/>
            <person name="Alvarado L."/>
            <person name="Arachchi H.M."/>
            <person name="Berlin A.M."/>
            <person name="Chapman S.B."/>
            <person name="Dewar J."/>
            <person name="Goldberg J."/>
            <person name="Griggs A."/>
            <person name="Gujja S."/>
            <person name="Hansen M."/>
            <person name="Howarth C."/>
            <person name="Imamovic A."/>
            <person name="Larimer J."/>
            <person name="McCowan C."/>
            <person name="Murphy C."/>
            <person name="Neiman D."/>
            <person name="Pearson M."/>
            <person name="Priest M."/>
            <person name="Roberts A."/>
            <person name="Saif S."/>
            <person name="Shea T."/>
            <person name="Sisk P."/>
            <person name="Sykes S."/>
            <person name="Wortman J."/>
            <person name="Nusbaum C."/>
            <person name="Birren B."/>
        </authorList>
    </citation>
    <scope>NUCLEOTIDE SEQUENCE [LARGE SCALE GENOMIC DNA]</scope>
    <source>
        <strain evidence="1 2">PRA339</strain>
    </source>
</reference>
<sequence>MISFTLFGNPLFIIILNSPMNMLLFINIVHLANSSFFREILSQNSFEKEKCAVDFYFSGNNKGYLDNIYQCLANYYTKYHSYYVDAKPILQDLLSIKLNQNNIIYILDFYKTNYASIFNKLMFPTDTIFPFIANESNEIIENYFLNYKDNSVVRVILNQIKFIINEKKNLEEQSVNIHESFYRINIDYNISLTTFYDIFNDLVHKIYAFQNELKLFHRHILKLISYIKYFRFFLFSGEFKQNIKINSVVSLKKSMDSMIKSAEEESNVILLHIKHNPATIINHGIVQNLMIIENFQFTEDDNLNILVLRYCFKIYSIKKIVKQYFKFLNDFNFSDTDLQKNDIYTKYHVILNHKLENCFKIQIAKECAEKLEGTFECFLNMERKKFVNDIRLLSQDILRDHLIDFNILESHFLSQFLQTTNLQMNMPEEYCEEIGKFLSSYINVREKIHKNVFKFIGKYYWVLYNKHCYLYRKIISNNNPGYAITTEYLNFIEQKFKDLFETSIIEHDIDIIREFLEIEKIYNICDHLFFHKIEDYFLTLANLLFFKRNI</sequence>
<accession>A0A059F365</accession>
<dbReference type="OrthoDB" id="10313471at2759"/>
<dbReference type="HOGENOM" id="CLU_036614_0_0_1"/>
<evidence type="ECO:0000313" key="2">
    <source>
        <dbReference type="Proteomes" id="UP000030655"/>
    </source>
</evidence>
<protein>
    <submittedName>
        <fullName evidence="1">Uncharacterized protein</fullName>
    </submittedName>
</protein>
<gene>
    <name evidence="1" type="ORF">H312_00949</name>
</gene>
<evidence type="ECO:0000313" key="1">
    <source>
        <dbReference type="EMBL" id="KCZ81625.1"/>
    </source>
</evidence>
<dbReference type="EMBL" id="KK365139">
    <property type="protein sequence ID" value="KCZ81625.1"/>
    <property type="molecule type" value="Genomic_DNA"/>
</dbReference>
<proteinExistence type="predicted"/>
<organism evidence="1 2">
    <name type="scientific">Anncaliia algerae PRA339</name>
    <dbReference type="NCBI Taxonomy" id="1288291"/>
    <lineage>
        <taxon>Eukaryota</taxon>
        <taxon>Fungi</taxon>
        <taxon>Fungi incertae sedis</taxon>
        <taxon>Microsporidia</taxon>
        <taxon>Tubulinosematoidea</taxon>
        <taxon>Tubulinosematidae</taxon>
        <taxon>Anncaliia</taxon>
    </lineage>
</organism>
<dbReference type="AlphaFoldDB" id="A0A059F365"/>
<reference evidence="2" key="1">
    <citation type="submission" date="2013-02" db="EMBL/GenBank/DDBJ databases">
        <authorList>
            <consortium name="The Broad Institute Genome Sequencing Platform"/>
            <person name="Cuomo C."/>
            <person name="Becnel J."/>
            <person name="Sanscrainte N."/>
            <person name="Walker B."/>
            <person name="Young S.K."/>
            <person name="Zeng Q."/>
            <person name="Gargeya S."/>
            <person name="Fitzgerald M."/>
            <person name="Haas B."/>
            <person name="Abouelleil A."/>
            <person name="Alvarado L."/>
            <person name="Arachchi H.M."/>
            <person name="Berlin A.M."/>
            <person name="Chapman S.B."/>
            <person name="Dewar J."/>
            <person name="Goldberg J."/>
            <person name="Griggs A."/>
            <person name="Gujja S."/>
            <person name="Hansen M."/>
            <person name="Howarth C."/>
            <person name="Imamovic A."/>
            <person name="Larimer J."/>
            <person name="McCowan C."/>
            <person name="Murphy C."/>
            <person name="Neiman D."/>
            <person name="Pearson M."/>
            <person name="Priest M."/>
            <person name="Roberts A."/>
            <person name="Saif S."/>
            <person name="Shea T."/>
            <person name="Sisk P."/>
            <person name="Sykes S."/>
            <person name="Wortman J."/>
            <person name="Nusbaum C."/>
            <person name="Birren B."/>
        </authorList>
    </citation>
    <scope>NUCLEOTIDE SEQUENCE [LARGE SCALE GENOMIC DNA]</scope>
    <source>
        <strain evidence="2">PRA339</strain>
    </source>
</reference>
<dbReference type="VEuPathDB" id="MicrosporidiaDB:H312_00949"/>
<name>A0A059F365_9MICR</name>
<dbReference type="Proteomes" id="UP000030655">
    <property type="component" value="Unassembled WGS sequence"/>
</dbReference>
<keyword evidence="2" id="KW-1185">Reference proteome</keyword>